<evidence type="ECO:0000256" key="1">
    <source>
        <dbReference type="ARBA" id="ARBA00006817"/>
    </source>
</evidence>
<keyword evidence="4" id="KW-1185">Reference proteome</keyword>
<protein>
    <submittedName>
        <fullName evidence="3">SRPBCC domain-containing protein</fullName>
    </submittedName>
</protein>
<name>A0A3D9CHY0_9FLAO</name>
<dbReference type="EMBL" id="QNUE01000015">
    <property type="protein sequence ID" value="REC65377.1"/>
    <property type="molecule type" value="Genomic_DNA"/>
</dbReference>
<evidence type="ECO:0000259" key="2">
    <source>
        <dbReference type="Pfam" id="PF08327"/>
    </source>
</evidence>
<dbReference type="Pfam" id="PF08327">
    <property type="entry name" value="AHSA1"/>
    <property type="match status" value="1"/>
</dbReference>
<gene>
    <name evidence="3" type="ORF">DRF59_16690</name>
</gene>
<comment type="caution">
    <text evidence="3">The sequence shown here is derived from an EMBL/GenBank/DDBJ whole genome shotgun (WGS) entry which is preliminary data.</text>
</comment>
<dbReference type="RefSeq" id="WP_115962770.1">
    <property type="nucleotide sequence ID" value="NZ_CBCRVL010000019.1"/>
</dbReference>
<dbReference type="InterPro" id="IPR013538">
    <property type="entry name" value="ASHA1/2-like_C"/>
</dbReference>
<accession>A0A3D9CHY0</accession>
<dbReference type="AlphaFoldDB" id="A0A3D9CHY0"/>
<sequence>METLSYETEINAPLQKIWDILWGPDTYSEWTKYFGAGSKMKSDWKIGGKTYFVNDKGEGMVSTIDSLDEPNQIVFKHLGMVSNGVEDTQSKEVMEWSGSFEKYFLTDLDGKTKLHVEVQVDKEWEDDMNSGFTKGLMVVKSLAEGVNLTTV</sequence>
<comment type="similarity">
    <text evidence="1">Belongs to the AHA1 family.</text>
</comment>
<dbReference type="SUPFAM" id="SSF55961">
    <property type="entry name" value="Bet v1-like"/>
    <property type="match status" value="1"/>
</dbReference>
<organism evidence="3 4">
    <name type="scientific">Chryseobacterium flavum</name>
    <dbReference type="NCBI Taxonomy" id="415851"/>
    <lineage>
        <taxon>Bacteria</taxon>
        <taxon>Pseudomonadati</taxon>
        <taxon>Bacteroidota</taxon>
        <taxon>Flavobacteriia</taxon>
        <taxon>Flavobacteriales</taxon>
        <taxon>Weeksellaceae</taxon>
        <taxon>Chryseobacterium group</taxon>
        <taxon>Chryseobacterium</taxon>
    </lineage>
</organism>
<dbReference type="CDD" id="cd07814">
    <property type="entry name" value="SRPBCC_CalC_Aha1-like"/>
    <property type="match status" value="1"/>
</dbReference>
<feature type="domain" description="Activator of Hsp90 ATPase homologue 1/2-like C-terminal" evidence="2">
    <location>
        <begin position="11"/>
        <end position="125"/>
    </location>
</feature>
<evidence type="ECO:0000313" key="3">
    <source>
        <dbReference type="EMBL" id="REC65377.1"/>
    </source>
</evidence>
<proteinExistence type="inferred from homology"/>
<reference evidence="3 4" key="1">
    <citation type="journal article" date="2007" name="Int. J. Syst. Evol. Microbiol.">
        <title>Chryseobacterium flavum sp. nov., isolated from polluted soil.</title>
        <authorList>
            <person name="Zhou Y."/>
            <person name="Dong J."/>
            <person name="Wang X."/>
            <person name="Huang X."/>
            <person name="Zhang K.Y."/>
            <person name="Zhang Y.Q."/>
            <person name="Guo Y.F."/>
            <person name="Lai R."/>
            <person name="Li W.J."/>
        </authorList>
    </citation>
    <scope>NUCLEOTIDE SEQUENCE [LARGE SCALE GENOMIC DNA]</scope>
    <source>
        <strain evidence="3 4">KCTC 12877</strain>
    </source>
</reference>
<dbReference type="Proteomes" id="UP000256769">
    <property type="component" value="Unassembled WGS sequence"/>
</dbReference>
<dbReference type="OrthoDB" id="2355173at2"/>
<dbReference type="Gene3D" id="3.30.530.20">
    <property type="match status" value="1"/>
</dbReference>
<evidence type="ECO:0000313" key="4">
    <source>
        <dbReference type="Proteomes" id="UP000256769"/>
    </source>
</evidence>
<dbReference type="InterPro" id="IPR023393">
    <property type="entry name" value="START-like_dom_sf"/>
</dbReference>